<feature type="compositionally biased region" description="Polar residues" evidence="1">
    <location>
        <begin position="181"/>
        <end position="193"/>
    </location>
</feature>
<feature type="region of interest" description="Disordered" evidence="1">
    <location>
        <begin position="248"/>
        <end position="279"/>
    </location>
</feature>
<gene>
    <name evidence="2" type="ORF">Tco_0749151</name>
</gene>
<feature type="compositionally biased region" description="Low complexity" evidence="1">
    <location>
        <begin position="248"/>
        <end position="260"/>
    </location>
</feature>
<sequence>MHNNIMAAGSRDRPPKLATGRYAQWRSRFLRYIDTRSNDDALKKCILEGPYTSSTVIIPAVPATDNSPAVPERTIVETILNMSPENKAHFESEKEAIHLILTRIGDEIYSTVDACKTAHEICYDASQCLVSSTTSTRMVKEVNEIRAERIAKNANPLALVPTAQPHQDPYYQTSKSHKSYAPTSKTSLLTRSHATTRHKGKEIAKPITPPSESASEEDSDPEQSQNDKEMHKNLALIAKYFKKIYKPTNNNLRTSSNTRNKNVDTTPRYKNDNQTGQFGNQRTMTVAGARETEYRKPKRVKDFTYHKEKMLLCKQAEKGVPLQAEQSDWLADTNEEIDEQELEAHYSYMAKIQEVPTADSRTDSEPLEQVQYDAGYNVFANERQHSEQPESVSNTCVVEKVDSNVIPDSPDMCANDIQNDQNAIQKQLKKANTTLAHELTECKSILAETSRTLRESNSIRDSCLVALQNKQTEFERYKTLNDRTVDYVKLEHKLNETLGLLAQKDIDIKEGLKLKAYEILVVKEKHDELVKQSLLTKSHYEGLVKEKTKVITDLKLKEEKDIDKMISMEKQLKFLNEIVYKRNQSIQTIHMLAPKGPTFNGRPTFANPMHVKKAQSEKPCLYEISHDQFDAANRLVPDREETLTLERESRLKLNKDLVRPYDYTKFVNPNLRSCLPCKRVSCIE</sequence>
<dbReference type="Proteomes" id="UP001151760">
    <property type="component" value="Unassembled WGS sequence"/>
</dbReference>
<protein>
    <submittedName>
        <fullName evidence="2">Uncharacterized protein</fullName>
    </submittedName>
</protein>
<feature type="region of interest" description="Disordered" evidence="1">
    <location>
        <begin position="161"/>
        <end position="228"/>
    </location>
</feature>
<organism evidence="2 3">
    <name type="scientific">Tanacetum coccineum</name>
    <dbReference type="NCBI Taxonomy" id="301880"/>
    <lineage>
        <taxon>Eukaryota</taxon>
        <taxon>Viridiplantae</taxon>
        <taxon>Streptophyta</taxon>
        <taxon>Embryophyta</taxon>
        <taxon>Tracheophyta</taxon>
        <taxon>Spermatophyta</taxon>
        <taxon>Magnoliopsida</taxon>
        <taxon>eudicotyledons</taxon>
        <taxon>Gunneridae</taxon>
        <taxon>Pentapetalae</taxon>
        <taxon>asterids</taxon>
        <taxon>campanulids</taxon>
        <taxon>Asterales</taxon>
        <taxon>Asteraceae</taxon>
        <taxon>Asteroideae</taxon>
        <taxon>Anthemideae</taxon>
        <taxon>Anthemidinae</taxon>
        <taxon>Tanacetum</taxon>
    </lineage>
</organism>
<evidence type="ECO:0000313" key="2">
    <source>
        <dbReference type="EMBL" id="GJS82610.1"/>
    </source>
</evidence>
<name>A0ABQ4YYK9_9ASTR</name>
<evidence type="ECO:0000313" key="3">
    <source>
        <dbReference type="Proteomes" id="UP001151760"/>
    </source>
</evidence>
<comment type="caution">
    <text evidence="2">The sequence shown here is derived from an EMBL/GenBank/DDBJ whole genome shotgun (WGS) entry which is preliminary data.</text>
</comment>
<evidence type="ECO:0000256" key="1">
    <source>
        <dbReference type="SAM" id="MobiDB-lite"/>
    </source>
</evidence>
<accession>A0ABQ4YYK9</accession>
<reference evidence="2" key="2">
    <citation type="submission" date="2022-01" db="EMBL/GenBank/DDBJ databases">
        <authorList>
            <person name="Yamashiro T."/>
            <person name="Shiraishi A."/>
            <person name="Satake H."/>
            <person name="Nakayama K."/>
        </authorList>
    </citation>
    <scope>NUCLEOTIDE SEQUENCE</scope>
</reference>
<dbReference type="EMBL" id="BQNB010010837">
    <property type="protein sequence ID" value="GJS82610.1"/>
    <property type="molecule type" value="Genomic_DNA"/>
</dbReference>
<keyword evidence="3" id="KW-1185">Reference proteome</keyword>
<reference evidence="2" key="1">
    <citation type="journal article" date="2022" name="Int. J. Mol. Sci.">
        <title>Draft Genome of Tanacetum Coccineum: Genomic Comparison of Closely Related Tanacetum-Family Plants.</title>
        <authorList>
            <person name="Yamashiro T."/>
            <person name="Shiraishi A."/>
            <person name="Nakayama K."/>
            <person name="Satake H."/>
        </authorList>
    </citation>
    <scope>NUCLEOTIDE SEQUENCE</scope>
</reference>
<proteinExistence type="predicted"/>